<dbReference type="AlphaFoldDB" id="A0A3L6S7X5"/>
<dbReference type="Pfam" id="PF24758">
    <property type="entry name" value="LRR_At5g56370"/>
    <property type="match status" value="1"/>
</dbReference>
<proteinExistence type="predicted"/>
<dbReference type="PANTHER" id="PTHR32141:SF105">
    <property type="entry name" value="OS02G0178200 PROTEIN"/>
    <property type="match status" value="1"/>
</dbReference>
<dbReference type="STRING" id="4540.A0A3L6S7X5"/>
<dbReference type="PANTHER" id="PTHR32141">
    <property type="match status" value="1"/>
</dbReference>
<feature type="domain" description="F-box/LRR-repeat protein 15/At3g58940/PEG3-like LRR" evidence="3">
    <location>
        <begin position="208"/>
        <end position="385"/>
    </location>
</feature>
<feature type="domain" description="FBD" evidence="2">
    <location>
        <begin position="411"/>
        <end position="458"/>
    </location>
</feature>
<name>A0A3L6S7X5_PANMI</name>
<dbReference type="OrthoDB" id="1298252at2759"/>
<feature type="compositionally biased region" description="Low complexity" evidence="1">
    <location>
        <begin position="124"/>
        <end position="154"/>
    </location>
</feature>
<feature type="region of interest" description="Disordered" evidence="1">
    <location>
        <begin position="534"/>
        <end position="562"/>
    </location>
</feature>
<keyword evidence="5" id="KW-1185">Reference proteome</keyword>
<organism evidence="4 5">
    <name type="scientific">Panicum miliaceum</name>
    <name type="common">Proso millet</name>
    <name type="synonym">Broomcorn millet</name>
    <dbReference type="NCBI Taxonomy" id="4540"/>
    <lineage>
        <taxon>Eukaryota</taxon>
        <taxon>Viridiplantae</taxon>
        <taxon>Streptophyta</taxon>
        <taxon>Embryophyta</taxon>
        <taxon>Tracheophyta</taxon>
        <taxon>Spermatophyta</taxon>
        <taxon>Magnoliopsida</taxon>
        <taxon>Liliopsida</taxon>
        <taxon>Poales</taxon>
        <taxon>Poaceae</taxon>
        <taxon>PACMAD clade</taxon>
        <taxon>Panicoideae</taxon>
        <taxon>Panicodae</taxon>
        <taxon>Paniceae</taxon>
        <taxon>Panicinae</taxon>
        <taxon>Panicum</taxon>
        <taxon>Panicum sect. Panicum</taxon>
    </lineage>
</organism>
<reference evidence="5" key="1">
    <citation type="journal article" date="2019" name="Nat. Commun.">
        <title>The genome of broomcorn millet.</title>
        <authorList>
            <person name="Zou C."/>
            <person name="Miki D."/>
            <person name="Li D."/>
            <person name="Tang Q."/>
            <person name="Xiao L."/>
            <person name="Rajput S."/>
            <person name="Deng P."/>
            <person name="Jia W."/>
            <person name="Huang R."/>
            <person name="Zhang M."/>
            <person name="Sun Y."/>
            <person name="Hu J."/>
            <person name="Fu X."/>
            <person name="Schnable P.S."/>
            <person name="Li F."/>
            <person name="Zhang H."/>
            <person name="Feng B."/>
            <person name="Zhu X."/>
            <person name="Liu R."/>
            <person name="Schnable J.C."/>
            <person name="Zhu J.-K."/>
            <person name="Zhang H."/>
        </authorList>
    </citation>
    <scope>NUCLEOTIDE SEQUENCE [LARGE SCALE GENOMIC DNA]</scope>
</reference>
<gene>
    <name evidence="4" type="ORF">C2845_PM02G20400</name>
</gene>
<dbReference type="EMBL" id="PQIB02000005">
    <property type="protein sequence ID" value="RLN16363.1"/>
    <property type="molecule type" value="Genomic_DNA"/>
</dbReference>
<dbReference type="InterPro" id="IPR055411">
    <property type="entry name" value="LRR_FXL15/At3g58940/PEG3-like"/>
</dbReference>
<evidence type="ECO:0000256" key="1">
    <source>
        <dbReference type="SAM" id="MobiDB-lite"/>
    </source>
</evidence>
<comment type="caution">
    <text evidence="4">The sequence shown here is derived from an EMBL/GenBank/DDBJ whole genome shotgun (WGS) entry which is preliminary data.</text>
</comment>
<evidence type="ECO:0000313" key="4">
    <source>
        <dbReference type="EMBL" id="RLN16363.1"/>
    </source>
</evidence>
<dbReference type="InterPro" id="IPR055302">
    <property type="entry name" value="F-box_dom-containing"/>
</dbReference>
<feature type="region of interest" description="Disordered" evidence="1">
    <location>
        <begin position="77"/>
        <end position="155"/>
    </location>
</feature>
<dbReference type="Proteomes" id="UP000275267">
    <property type="component" value="Unassembled WGS sequence"/>
</dbReference>
<evidence type="ECO:0000313" key="5">
    <source>
        <dbReference type="Proteomes" id="UP000275267"/>
    </source>
</evidence>
<evidence type="ECO:0000259" key="3">
    <source>
        <dbReference type="Pfam" id="PF24758"/>
    </source>
</evidence>
<dbReference type="Pfam" id="PF08387">
    <property type="entry name" value="FBD"/>
    <property type="match status" value="1"/>
</dbReference>
<sequence>MTTNIDEDKNWVKRRKHGPSLGQLLDASRGFVSIAGPCYLSSPSPCPRPAADVGFRRHRHQVLQLLRHTMRAWEAVRGGGGTPAAEAPQDDLPSRSPPSPHGPSPPPPPSPASSPPVPATSKEPTGSAASPTTSTVASSPASSPRTARAPLRSPHAGGLWRTAPLILVDAHFLPFGADCPARAVRDAISAALAAHPGPFLFVADRTVLAPWFTLLATKGVEDLVFVNRPWPVSGLHLPAPLFICASLRRLYLIAWVFPDTAKLPRGASFPSLQKLVLGAVVMEDRDLEFVLATSPVLQVIAVAGNLQRLRARLATQNLKCVQFYRVSVVEEVALVDAPCLQRFFIWRCWGQRHGGRTKIRHAPELSMMEYLEAGVHELENGNTIILVLPFRFSLIEETHETSAKLNHKFWQETGPIECVQSHSHLKTLVLREFQGEQRELKFLMYIAENALELEKMVLVLKFGRFSAPGEVAAKFMDLDSTGWASGAALCRPAAPSHGTDKEIDEVPVELWRAEAVEPGASCCPRRPGRRITSARTRRHCCRPAGDGATPGSGHRSPQAKNE</sequence>
<protein>
    <submittedName>
        <fullName evidence="4">F-box/FBD/LRR-repeat protein</fullName>
    </submittedName>
</protein>
<evidence type="ECO:0000259" key="2">
    <source>
        <dbReference type="Pfam" id="PF08387"/>
    </source>
</evidence>
<feature type="compositionally biased region" description="Pro residues" evidence="1">
    <location>
        <begin position="95"/>
        <end position="118"/>
    </location>
</feature>
<accession>A0A3L6S7X5</accession>
<dbReference type="InterPro" id="IPR006566">
    <property type="entry name" value="FBD"/>
</dbReference>